<organism evidence="1 2">
    <name type="scientific">Methylobacter tundripaludum</name>
    <dbReference type="NCBI Taxonomy" id="173365"/>
    <lineage>
        <taxon>Bacteria</taxon>
        <taxon>Pseudomonadati</taxon>
        <taxon>Pseudomonadota</taxon>
        <taxon>Gammaproteobacteria</taxon>
        <taxon>Methylococcales</taxon>
        <taxon>Methylococcaceae</taxon>
        <taxon>Methylobacter</taxon>
    </lineage>
</organism>
<name>A0A2S6HKP3_9GAMM</name>
<comment type="caution">
    <text evidence="1">The sequence shown here is derived from an EMBL/GenBank/DDBJ whole genome shotgun (WGS) entry which is preliminary data.</text>
</comment>
<proteinExistence type="predicted"/>
<dbReference type="EMBL" id="PTIZ01000001">
    <property type="protein sequence ID" value="PPK78072.1"/>
    <property type="molecule type" value="Genomic_DNA"/>
</dbReference>
<sequence>MSPTGRYLRNEASYKPDAYAVLKPHFSGKRAFERFYAAIPESRRNDFLRVCVSYRYLAKHGDWKVKVRGVNSVIDYLTNSYKLVAVFSLIESLSDLEHRDFYQWLIAKERKFCFPIEDRRTLDTLYREYKVNYGAIRRCERFFLSLPLEEQRSLCGSVTLNKTPTAEIKKLAEYLYQLRSKFVHNGELVLEIGGPIYVVTKKGLVHSSLTVAAVFRAFELGLLAHFRDEA</sequence>
<reference evidence="1 2" key="1">
    <citation type="submission" date="2018-02" db="EMBL/GenBank/DDBJ databases">
        <title>Subsurface microbial communities from deep shales in Ohio and West Virginia, USA.</title>
        <authorList>
            <person name="Wrighton K."/>
        </authorList>
    </citation>
    <scope>NUCLEOTIDE SEQUENCE [LARGE SCALE GENOMIC DNA]</scope>
    <source>
        <strain evidence="1 2">OWC-DMM</strain>
    </source>
</reference>
<gene>
    <name evidence="1" type="ORF">B0F87_101454</name>
</gene>
<protein>
    <recommendedName>
        <fullName evidence="3">Apea-like HEPN domain-containing protein</fullName>
    </recommendedName>
</protein>
<dbReference type="AlphaFoldDB" id="A0A2S6HKP3"/>
<evidence type="ECO:0008006" key="3">
    <source>
        <dbReference type="Google" id="ProtNLM"/>
    </source>
</evidence>
<accession>A0A2S6HKP3</accession>
<dbReference type="RefSeq" id="WP_104427450.1">
    <property type="nucleotide sequence ID" value="NZ_PTIZ01000001.1"/>
</dbReference>
<dbReference type="Proteomes" id="UP000240010">
    <property type="component" value="Unassembled WGS sequence"/>
</dbReference>
<evidence type="ECO:0000313" key="2">
    <source>
        <dbReference type="Proteomes" id="UP000240010"/>
    </source>
</evidence>
<evidence type="ECO:0000313" key="1">
    <source>
        <dbReference type="EMBL" id="PPK78072.1"/>
    </source>
</evidence>